<dbReference type="RefSeq" id="WP_249860387.1">
    <property type="nucleotide sequence ID" value="NZ_CP027059.1"/>
</dbReference>
<accession>A0ABY4RQA4</accession>
<dbReference type="InterPro" id="IPR020449">
    <property type="entry name" value="Tscrpt_reg_AraC-type_HTH"/>
</dbReference>
<dbReference type="InterPro" id="IPR018060">
    <property type="entry name" value="HTH_AraC"/>
</dbReference>
<keyword evidence="1" id="KW-0805">Transcription regulation</keyword>
<evidence type="ECO:0000313" key="6">
    <source>
        <dbReference type="Proteomes" id="UP001057134"/>
    </source>
</evidence>
<keyword evidence="5" id="KW-0808">Transferase</keyword>
<protein>
    <submittedName>
        <fullName evidence="5">Bifunctional transcriptional activator/DNA repair enzyme AdaA</fullName>
        <ecNumber evidence="5">2.1.1.-</ecNumber>
    </submittedName>
</protein>
<dbReference type="Proteomes" id="UP001057134">
    <property type="component" value="Chromosome"/>
</dbReference>
<dbReference type="PROSITE" id="PS01124">
    <property type="entry name" value="HTH_ARAC_FAMILY_2"/>
    <property type="match status" value="1"/>
</dbReference>
<dbReference type="Gene3D" id="1.10.10.60">
    <property type="entry name" value="Homeodomain-like"/>
    <property type="match status" value="2"/>
</dbReference>
<dbReference type="PANTHER" id="PTHR43280">
    <property type="entry name" value="ARAC-FAMILY TRANSCRIPTIONAL REGULATOR"/>
    <property type="match status" value="1"/>
</dbReference>
<dbReference type="EMBL" id="CP027059">
    <property type="protein sequence ID" value="UQZ84639.1"/>
    <property type="molecule type" value="Genomic_DNA"/>
</dbReference>
<keyword evidence="5" id="KW-0489">Methyltransferase</keyword>
<name>A0ABY4RQA4_9BACL</name>
<dbReference type="PROSITE" id="PS00041">
    <property type="entry name" value="HTH_ARAC_FAMILY_1"/>
    <property type="match status" value="1"/>
</dbReference>
<dbReference type="EC" id="2.1.1.-" evidence="5"/>
<organism evidence="5 6">
    <name type="scientific">Paenibacillus konkukensis</name>
    <dbReference type="NCBI Taxonomy" id="2020716"/>
    <lineage>
        <taxon>Bacteria</taxon>
        <taxon>Bacillati</taxon>
        <taxon>Bacillota</taxon>
        <taxon>Bacilli</taxon>
        <taxon>Bacillales</taxon>
        <taxon>Paenibacillaceae</taxon>
        <taxon>Paenibacillus</taxon>
    </lineage>
</organism>
<dbReference type="InterPro" id="IPR018062">
    <property type="entry name" value="HTH_AraC-typ_CS"/>
</dbReference>
<dbReference type="PANTHER" id="PTHR43280:SF28">
    <property type="entry name" value="HTH-TYPE TRANSCRIPTIONAL ACTIVATOR RHAS"/>
    <property type="match status" value="1"/>
</dbReference>
<keyword evidence="2" id="KW-0238">DNA-binding</keyword>
<dbReference type="InterPro" id="IPR009057">
    <property type="entry name" value="Homeodomain-like_sf"/>
</dbReference>
<keyword evidence="3" id="KW-0804">Transcription</keyword>
<reference evidence="5" key="2">
    <citation type="journal article" date="2021" name="J Anim Sci Technol">
        <title>Complete genome sequence of Paenibacillus konkukensis sp. nov. SK3146 as a potential probiotic strain.</title>
        <authorList>
            <person name="Jung H.I."/>
            <person name="Park S."/>
            <person name="Niu K.M."/>
            <person name="Lee S.W."/>
            <person name="Kothari D."/>
            <person name="Yi K.J."/>
            <person name="Kim S.K."/>
        </authorList>
    </citation>
    <scope>NUCLEOTIDE SEQUENCE</scope>
    <source>
        <strain evidence="5">SK3146</strain>
    </source>
</reference>
<dbReference type="GO" id="GO:0008168">
    <property type="term" value="F:methyltransferase activity"/>
    <property type="evidence" value="ECO:0007669"/>
    <property type="project" value="UniProtKB-KW"/>
</dbReference>
<reference evidence="5" key="1">
    <citation type="submission" date="2018-02" db="EMBL/GenBank/DDBJ databases">
        <authorList>
            <person name="Kim S.-K."/>
            <person name="Jung H.-I."/>
            <person name="Lee S.-W."/>
        </authorList>
    </citation>
    <scope>NUCLEOTIDE SEQUENCE</scope>
    <source>
        <strain evidence="5">SK3146</strain>
    </source>
</reference>
<dbReference type="Pfam" id="PF12833">
    <property type="entry name" value="HTH_18"/>
    <property type="match status" value="1"/>
</dbReference>
<feature type="domain" description="HTH araC/xylS-type" evidence="4">
    <location>
        <begin position="145"/>
        <end position="243"/>
    </location>
</feature>
<dbReference type="SUPFAM" id="SSF46689">
    <property type="entry name" value="Homeodomain-like"/>
    <property type="match status" value="2"/>
</dbReference>
<dbReference type="GO" id="GO:0032259">
    <property type="term" value="P:methylation"/>
    <property type="evidence" value="ECO:0007669"/>
    <property type="project" value="UniProtKB-KW"/>
</dbReference>
<evidence type="ECO:0000259" key="4">
    <source>
        <dbReference type="PROSITE" id="PS01124"/>
    </source>
</evidence>
<evidence type="ECO:0000256" key="2">
    <source>
        <dbReference type="ARBA" id="ARBA00023125"/>
    </source>
</evidence>
<evidence type="ECO:0000256" key="1">
    <source>
        <dbReference type="ARBA" id="ARBA00023015"/>
    </source>
</evidence>
<sequence length="246" mass="28491">MADDGDVNKDRNPSTPEYFEAAHKQRERFLSAIQHSDLDYIGQFEGEMSRKFGDKQLNILNRVPNDKVRSFKNILLSHNTLYSYSAERGGLSAWQSHFISEKYAIMIEHATTIAELDKLHSNMVQEYSDPSIRKSSSSDNLTIVEKAEKYIEMNFAEDISMDEMAAKLHVHPSHLMRVFKKEKGMTISYYRNQRRLKEAKQLILFSHLSMTEIAIMVGFGNSQYFSNFFKKAEGITPLEFKKRNAK</sequence>
<keyword evidence="6" id="KW-1185">Reference proteome</keyword>
<evidence type="ECO:0000313" key="5">
    <source>
        <dbReference type="EMBL" id="UQZ84639.1"/>
    </source>
</evidence>
<proteinExistence type="predicted"/>
<evidence type="ECO:0000256" key="3">
    <source>
        <dbReference type="ARBA" id="ARBA00023163"/>
    </source>
</evidence>
<dbReference type="PRINTS" id="PR00032">
    <property type="entry name" value="HTHARAC"/>
</dbReference>
<gene>
    <name evidence="5" type="primary">adaA_9</name>
    <name evidence="5" type="ORF">SK3146_03894</name>
</gene>
<dbReference type="SMART" id="SM00342">
    <property type="entry name" value="HTH_ARAC"/>
    <property type="match status" value="1"/>
</dbReference>